<keyword evidence="8 10" id="KW-0378">Hydrolase</keyword>
<feature type="domain" description="RNase H type-1" evidence="12">
    <location>
        <begin position="2"/>
        <end position="150"/>
    </location>
</feature>
<keyword evidence="14" id="KW-1185">Reference proteome</keyword>
<comment type="subunit">
    <text evidence="3 10">Monomer.</text>
</comment>
<dbReference type="GO" id="GO:0043137">
    <property type="term" value="P:DNA replication, removal of RNA primer"/>
    <property type="evidence" value="ECO:0007669"/>
    <property type="project" value="TreeGrafter"/>
</dbReference>
<dbReference type="RefSeq" id="WP_092063771.1">
    <property type="nucleotide sequence ID" value="NZ_FOJU01000003.1"/>
</dbReference>
<comment type="cofactor">
    <cofactor evidence="10">
        <name>Mg(2+)</name>
        <dbReference type="ChEBI" id="CHEBI:18420"/>
    </cofactor>
    <text evidence="10">Binds 1 Mg(2+) ion per subunit. May bind a second metal ion at a regulatory site, or after substrate binding.</text>
</comment>
<evidence type="ECO:0000256" key="10">
    <source>
        <dbReference type="HAMAP-Rule" id="MF_00042"/>
    </source>
</evidence>
<dbReference type="GO" id="GO:0000287">
    <property type="term" value="F:magnesium ion binding"/>
    <property type="evidence" value="ECO:0007669"/>
    <property type="project" value="UniProtKB-UniRule"/>
</dbReference>
<evidence type="ECO:0000256" key="11">
    <source>
        <dbReference type="SAM" id="MobiDB-lite"/>
    </source>
</evidence>
<keyword evidence="7 10" id="KW-0255">Endonuclease</keyword>
<dbReference type="HAMAP" id="MF_00042">
    <property type="entry name" value="RNase_H"/>
    <property type="match status" value="1"/>
</dbReference>
<dbReference type="InterPro" id="IPR012337">
    <property type="entry name" value="RNaseH-like_sf"/>
</dbReference>
<proteinExistence type="inferred from homology"/>
<name>A0A1I0X8A6_9RHOB</name>
<protein>
    <recommendedName>
        <fullName evidence="4 10">Ribonuclease H</fullName>
        <shortName evidence="10">RNase H</shortName>
        <ecNumber evidence="4 10">3.1.26.4</ecNumber>
    </recommendedName>
</protein>
<evidence type="ECO:0000256" key="8">
    <source>
        <dbReference type="ARBA" id="ARBA00022801"/>
    </source>
</evidence>
<comment type="function">
    <text evidence="10">Endonuclease that specifically degrades the RNA of RNA-DNA hybrids.</text>
</comment>
<comment type="similarity">
    <text evidence="2 10">Belongs to the RNase H family.</text>
</comment>
<dbReference type="CDD" id="cd09278">
    <property type="entry name" value="RNase_HI_prokaryote_like"/>
    <property type="match status" value="1"/>
</dbReference>
<feature type="binding site" evidence="10">
    <location>
        <position position="78"/>
    </location>
    <ligand>
        <name>Mg(2+)</name>
        <dbReference type="ChEBI" id="CHEBI:18420"/>
        <label>1</label>
    </ligand>
</feature>
<evidence type="ECO:0000256" key="4">
    <source>
        <dbReference type="ARBA" id="ARBA00012180"/>
    </source>
</evidence>
<dbReference type="InterPro" id="IPR036397">
    <property type="entry name" value="RNaseH_sf"/>
</dbReference>
<dbReference type="InterPro" id="IPR002156">
    <property type="entry name" value="RNaseH_domain"/>
</dbReference>
<dbReference type="GO" id="GO:0004523">
    <property type="term" value="F:RNA-DNA hybrid ribonuclease activity"/>
    <property type="evidence" value="ECO:0007669"/>
    <property type="project" value="UniProtKB-UniRule"/>
</dbReference>
<keyword evidence="10" id="KW-0963">Cytoplasm</keyword>
<evidence type="ECO:0000256" key="5">
    <source>
        <dbReference type="ARBA" id="ARBA00022722"/>
    </source>
</evidence>
<feature type="binding site" evidence="10">
    <location>
        <position position="54"/>
    </location>
    <ligand>
        <name>Mg(2+)</name>
        <dbReference type="ChEBI" id="CHEBI:18420"/>
        <label>1</label>
    </ligand>
</feature>
<feature type="binding site" evidence="10">
    <location>
        <position position="142"/>
    </location>
    <ligand>
        <name>Mg(2+)</name>
        <dbReference type="ChEBI" id="CHEBI:18420"/>
        <label>2</label>
    </ligand>
</feature>
<evidence type="ECO:0000259" key="12">
    <source>
        <dbReference type="PROSITE" id="PS50879"/>
    </source>
</evidence>
<dbReference type="InterPro" id="IPR022892">
    <property type="entry name" value="RNaseHI"/>
</dbReference>
<comment type="subcellular location">
    <subcellularLocation>
        <location evidence="10">Cytoplasm</location>
    </subcellularLocation>
</comment>
<evidence type="ECO:0000256" key="9">
    <source>
        <dbReference type="ARBA" id="ARBA00022842"/>
    </source>
</evidence>
<dbReference type="Gene3D" id="3.30.420.10">
    <property type="entry name" value="Ribonuclease H-like superfamily/Ribonuclease H"/>
    <property type="match status" value="1"/>
</dbReference>
<dbReference type="OrthoDB" id="7845843at2"/>
<evidence type="ECO:0000256" key="1">
    <source>
        <dbReference type="ARBA" id="ARBA00000077"/>
    </source>
</evidence>
<sequence length="159" mass="17576">MPNIEITIHTDGSCIGNPGPGGYAAVLRRLEDGSEIKKRIVSGCNVETTNNRMELMAAVEGLKALRADETARITILSDSQYLVNGMTKWLPKWQASGWRKAGGKPVGNSDLWHHLIAASSSHDVRWVWVRGHRGNHQNKEADRLASSQAHNANARAFRR</sequence>
<dbReference type="EMBL" id="FOJU01000003">
    <property type="protein sequence ID" value="SFA96548.1"/>
    <property type="molecule type" value="Genomic_DNA"/>
</dbReference>
<accession>A0A1I0X8A6</accession>
<feature type="binding site" evidence="10">
    <location>
        <position position="11"/>
    </location>
    <ligand>
        <name>Mg(2+)</name>
        <dbReference type="ChEBI" id="CHEBI:18420"/>
        <label>2</label>
    </ligand>
</feature>
<dbReference type="GO" id="GO:0005737">
    <property type="term" value="C:cytoplasm"/>
    <property type="evidence" value="ECO:0007669"/>
    <property type="project" value="UniProtKB-SubCell"/>
</dbReference>
<dbReference type="AlphaFoldDB" id="A0A1I0X8A6"/>
<evidence type="ECO:0000256" key="3">
    <source>
        <dbReference type="ARBA" id="ARBA00011245"/>
    </source>
</evidence>
<dbReference type="STRING" id="871651.SAMN05421688_1931"/>
<dbReference type="NCBIfam" id="NF001236">
    <property type="entry name" value="PRK00203.1"/>
    <property type="match status" value="1"/>
</dbReference>
<keyword evidence="9 10" id="KW-0460">Magnesium</keyword>
<dbReference type="InterPro" id="IPR050092">
    <property type="entry name" value="RNase_H"/>
</dbReference>
<keyword evidence="6 10" id="KW-0479">Metal-binding</keyword>
<comment type="catalytic activity">
    <reaction evidence="1 10">
        <text>Endonucleolytic cleavage to 5'-phosphomonoester.</text>
        <dbReference type="EC" id="3.1.26.4"/>
    </reaction>
</comment>
<dbReference type="GO" id="GO:0003676">
    <property type="term" value="F:nucleic acid binding"/>
    <property type="evidence" value="ECO:0007669"/>
    <property type="project" value="InterPro"/>
</dbReference>
<evidence type="ECO:0000256" key="7">
    <source>
        <dbReference type="ARBA" id="ARBA00022759"/>
    </source>
</evidence>
<keyword evidence="5 10" id="KW-0540">Nuclease</keyword>
<evidence type="ECO:0000313" key="14">
    <source>
        <dbReference type="Proteomes" id="UP000198796"/>
    </source>
</evidence>
<feature type="region of interest" description="Disordered" evidence="11">
    <location>
        <begin position="137"/>
        <end position="159"/>
    </location>
</feature>
<dbReference type="EC" id="3.1.26.4" evidence="4 10"/>
<evidence type="ECO:0000313" key="13">
    <source>
        <dbReference type="EMBL" id="SFA96548.1"/>
    </source>
</evidence>
<reference evidence="13 14" key="1">
    <citation type="submission" date="2016-10" db="EMBL/GenBank/DDBJ databases">
        <authorList>
            <person name="de Groot N.N."/>
        </authorList>
    </citation>
    <scope>NUCLEOTIDE SEQUENCE [LARGE SCALE GENOMIC DNA]</scope>
    <source>
        <strain evidence="13 14">DSM 29316</strain>
    </source>
</reference>
<dbReference type="PANTHER" id="PTHR10642">
    <property type="entry name" value="RIBONUCLEASE H1"/>
    <property type="match status" value="1"/>
</dbReference>
<dbReference type="Pfam" id="PF00075">
    <property type="entry name" value="RNase_H"/>
    <property type="match status" value="1"/>
</dbReference>
<gene>
    <name evidence="10" type="primary">rnhA</name>
    <name evidence="13" type="ORF">SAMN05421688_1931</name>
</gene>
<evidence type="ECO:0000256" key="2">
    <source>
        <dbReference type="ARBA" id="ARBA00005300"/>
    </source>
</evidence>
<feature type="binding site" evidence="10">
    <location>
        <position position="11"/>
    </location>
    <ligand>
        <name>Mg(2+)</name>
        <dbReference type="ChEBI" id="CHEBI:18420"/>
        <label>1</label>
    </ligand>
</feature>
<dbReference type="Proteomes" id="UP000198796">
    <property type="component" value="Unassembled WGS sequence"/>
</dbReference>
<dbReference type="PROSITE" id="PS50879">
    <property type="entry name" value="RNASE_H_1"/>
    <property type="match status" value="1"/>
</dbReference>
<evidence type="ECO:0000256" key="6">
    <source>
        <dbReference type="ARBA" id="ARBA00022723"/>
    </source>
</evidence>
<dbReference type="PANTHER" id="PTHR10642:SF26">
    <property type="entry name" value="RIBONUCLEASE H1"/>
    <property type="match status" value="1"/>
</dbReference>
<dbReference type="SUPFAM" id="SSF53098">
    <property type="entry name" value="Ribonuclease H-like"/>
    <property type="match status" value="1"/>
</dbReference>
<organism evidence="13 14">
    <name type="scientific">Poseidonocella pacifica</name>
    <dbReference type="NCBI Taxonomy" id="871651"/>
    <lineage>
        <taxon>Bacteria</taxon>
        <taxon>Pseudomonadati</taxon>
        <taxon>Pseudomonadota</taxon>
        <taxon>Alphaproteobacteria</taxon>
        <taxon>Rhodobacterales</taxon>
        <taxon>Roseobacteraceae</taxon>
        <taxon>Poseidonocella</taxon>
    </lineage>
</organism>